<dbReference type="GO" id="GO:0009966">
    <property type="term" value="P:regulation of signal transduction"/>
    <property type="evidence" value="ECO:0007669"/>
    <property type="project" value="InterPro"/>
</dbReference>
<gene>
    <name evidence="2" type="ORF">M408DRAFT_327894</name>
</gene>
<organism evidence="2 3">
    <name type="scientific">Serendipita vermifera MAFF 305830</name>
    <dbReference type="NCBI Taxonomy" id="933852"/>
    <lineage>
        <taxon>Eukaryota</taxon>
        <taxon>Fungi</taxon>
        <taxon>Dikarya</taxon>
        <taxon>Basidiomycota</taxon>
        <taxon>Agaricomycotina</taxon>
        <taxon>Agaricomycetes</taxon>
        <taxon>Sebacinales</taxon>
        <taxon>Serendipitaceae</taxon>
        <taxon>Serendipita</taxon>
    </lineage>
</organism>
<dbReference type="InterPro" id="IPR007304">
    <property type="entry name" value="TAP46-like"/>
</dbReference>
<dbReference type="Gene3D" id="1.25.40.540">
    <property type="entry name" value="TAP42-like family"/>
    <property type="match status" value="1"/>
</dbReference>
<dbReference type="GO" id="GO:0051721">
    <property type="term" value="F:protein phosphatase 2A binding"/>
    <property type="evidence" value="ECO:0007669"/>
    <property type="project" value="TreeGrafter"/>
</dbReference>
<keyword evidence="3" id="KW-1185">Reference proteome</keyword>
<name>A0A0C3BFN5_SERVB</name>
<evidence type="ECO:0000313" key="2">
    <source>
        <dbReference type="EMBL" id="KIM30984.1"/>
    </source>
</evidence>
<dbReference type="PANTHER" id="PTHR10933">
    <property type="entry name" value="IMMUNOGLOBULIN-BINDING PROTEIN 1"/>
    <property type="match status" value="1"/>
</dbReference>
<dbReference type="GO" id="GO:0035303">
    <property type="term" value="P:regulation of dephosphorylation"/>
    <property type="evidence" value="ECO:0007669"/>
    <property type="project" value="TreeGrafter"/>
</dbReference>
<reference evidence="3" key="2">
    <citation type="submission" date="2015-01" db="EMBL/GenBank/DDBJ databases">
        <title>Evolutionary Origins and Diversification of the Mycorrhizal Mutualists.</title>
        <authorList>
            <consortium name="DOE Joint Genome Institute"/>
            <consortium name="Mycorrhizal Genomics Consortium"/>
            <person name="Kohler A."/>
            <person name="Kuo A."/>
            <person name="Nagy L.G."/>
            <person name="Floudas D."/>
            <person name="Copeland A."/>
            <person name="Barry K.W."/>
            <person name="Cichocki N."/>
            <person name="Veneault-Fourrey C."/>
            <person name="LaButti K."/>
            <person name="Lindquist E.A."/>
            <person name="Lipzen A."/>
            <person name="Lundell T."/>
            <person name="Morin E."/>
            <person name="Murat C."/>
            <person name="Riley R."/>
            <person name="Ohm R."/>
            <person name="Sun H."/>
            <person name="Tunlid A."/>
            <person name="Henrissat B."/>
            <person name="Grigoriev I.V."/>
            <person name="Hibbett D.S."/>
            <person name="Martin F."/>
        </authorList>
    </citation>
    <scope>NUCLEOTIDE SEQUENCE [LARGE SCALE GENOMIC DNA]</scope>
    <source>
        <strain evidence="3">MAFF 305830</strain>
    </source>
</reference>
<feature type="region of interest" description="Disordered" evidence="1">
    <location>
        <begin position="309"/>
        <end position="350"/>
    </location>
</feature>
<feature type="compositionally biased region" description="Basic and acidic residues" evidence="1">
    <location>
        <begin position="318"/>
        <end position="329"/>
    </location>
</feature>
<dbReference type="EMBL" id="KN824283">
    <property type="protein sequence ID" value="KIM30984.1"/>
    <property type="molecule type" value="Genomic_DNA"/>
</dbReference>
<dbReference type="HOGENOM" id="CLU_041824_2_0_1"/>
<accession>A0A0C3BFN5</accession>
<dbReference type="GO" id="GO:0005829">
    <property type="term" value="C:cytosol"/>
    <property type="evidence" value="ECO:0007669"/>
    <property type="project" value="TreeGrafter"/>
</dbReference>
<sequence>MSTMDDETQAIISGALADLRDLVARINTLGLFSANETFDEISIRNAVYMLVPYVMGDVQLRVRTLENEERMEQIMKAMISFKSFTRLLDDYQVIPSDDKKLHAAPLPADRSKLREVKIAQYKAEKAVRSSVQNLMSRGNPAASTQEPSTDFDLVSSLLSSTSSDHDQDEDEIREIIKAVLKLFWIQAIGHLSNIEKEVEILKSAPPSDRSSGPPNPSSSTKDEAWKIDMPTGGSLLDKHGKPLRPFTILPSTAGDRARFQAGVFGPDHRLPTMTIDEYLEEERKRGNIITGGGEASFNAPTSKEILQEASEMDGTLGGDEKSEQKRKEEEEWAMYTEANPKGMGNTMNRG</sequence>
<dbReference type="AlphaFoldDB" id="A0A0C3BFN5"/>
<dbReference type="PANTHER" id="PTHR10933:SF9">
    <property type="entry name" value="IMMUNOGLOBULIN-BINDING PROTEIN 1"/>
    <property type="match status" value="1"/>
</dbReference>
<protein>
    <recommendedName>
        <fullName evidence="4">TAP42-like protein</fullName>
    </recommendedName>
</protein>
<reference evidence="2 3" key="1">
    <citation type="submission" date="2014-04" db="EMBL/GenBank/DDBJ databases">
        <authorList>
            <consortium name="DOE Joint Genome Institute"/>
            <person name="Kuo A."/>
            <person name="Zuccaro A."/>
            <person name="Kohler A."/>
            <person name="Nagy L.G."/>
            <person name="Floudas D."/>
            <person name="Copeland A."/>
            <person name="Barry K.W."/>
            <person name="Cichocki N."/>
            <person name="Veneault-Fourrey C."/>
            <person name="LaButti K."/>
            <person name="Lindquist E.A."/>
            <person name="Lipzen A."/>
            <person name="Lundell T."/>
            <person name="Morin E."/>
            <person name="Murat C."/>
            <person name="Sun H."/>
            <person name="Tunlid A."/>
            <person name="Henrissat B."/>
            <person name="Grigoriev I.V."/>
            <person name="Hibbett D.S."/>
            <person name="Martin F."/>
            <person name="Nordberg H.P."/>
            <person name="Cantor M.N."/>
            <person name="Hua S.X."/>
        </authorList>
    </citation>
    <scope>NUCLEOTIDE SEQUENCE [LARGE SCALE GENOMIC DNA]</scope>
    <source>
        <strain evidence="2 3">MAFF 305830</strain>
    </source>
</reference>
<dbReference type="Pfam" id="PF04177">
    <property type="entry name" value="TAP42"/>
    <property type="match status" value="1"/>
</dbReference>
<feature type="region of interest" description="Disordered" evidence="1">
    <location>
        <begin position="203"/>
        <end position="242"/>
    </location>
</feature>
<evidence type="ECO:0000256" key="1">
    <source>
        <dbReference type="SAM" id="MobiDB-lite"/>
    </source>
</evidence>
<dbReference type="Proteomes" id="UP000054097">
    <property type="component" value="Unassembled WGS sequence"/>
</dbReference>
<proteinExistence type="predicted"/>
<dbReference type="OrthoDB" id="10261753at2759"/>
<dbReference type="InterPro" id="IPR038511">
    <property type="entry name" value="TAP42/TAP46-like_sf"/>
</dbReference>
<dbReference type="STRING" id="933852.A0A0C3BFN5"/>
<evidence type="ECO:0008006" key="4">
    <source>
        <dbReference type="Google" id="ProtNLM"/>
    </source>
</evidence>
<evidence type="ECO:0000313" key="3">
    <source>
        <dbReference type="Proteomes" id="UP000054097"/>
    </source>
</evidence>